<comment type="caution">
    <text evidence="2">The sequence shown here is derived from an EMBL/GenBank/DDBJ whole genome shotgun (WGS) entry which is preliminary data.</text>
</comment>
<evidence type="ECO:0000259" key="1">
    <source>
        <dbReference type="Pfam" id="PF07715"/>
    </source>
</evidence>
<accession>A0A9D2FWG4</accession>
<dbReference type="Gene3D" id="2.170.130.10">
    <property type="entry name" value="TonB-dependent receptor, plug domain"/>
    <property type="match status" value="1"/>
</dbReference>
<organism evidence="2 3">
    <name type="scientific">Candidatus Prevotella avicola</name>
    <dbReference type="NCBI Taxonomy" id="2838738"/>
    <lineage>
        <taxon>Bacteria</taxon>
        <taxon>Pseudomonadati</taxon>
        <taxon>Bacteroidota</taxon>
        <taxon>Bacteroidia</taxon>
        <taxon>Bacteroidales</taxon>
        <taxon>Prevotellaceae</taxon>
        <taxon>Prevotella</taxon>
    </lineage>
</organism>
<dbReference type="AlphaFoldDB" id="A0A9D2FWG4"/>
<evidence type="ECO:0000313" key="2">
    <source>
        <dbReference type="EMBL" id="HIZ68698.1"/>
    </source>
</evidence>
<reference evidence="2" key="1">
    <citation type="journal article" date="2021" name="PeerJ">
        <title>Extensive microbial diversity within the chicken gut microbiome revealed by metagenomics and culture.</title>
        <authorList>
            <person name="Gilroy R."/>
            <person name="Ravi A."/>
            <person name="Getino M."/>
            <person name="Pursley I."/>
            <person name="Horton D.L."/>
            <person name="Alikhan N.F."/>
            <person name="Baker D."/>
            <person name="Gharbi K."/>
            <person name="Hall N."/>
            <person name="Watson M."/>
            <person name="Adriaenssens E.M."/>
            <person name="Foster-Nyarko E."/>
            <person name="Jarju S."/>
            <person name="Secka A."/>
            <person name="Antonio M."/>
            <person name="Oren A."/>
            <person name="Chaudhuri R.R."/>
            <person name="La Ragione R."/>
            <person name="Hildebrand F."/>
            <person name="Pallen M.J."/>
        </authorList>
    </citation>
    <scope>NUCLEOTIDE SEQUENCE</scope>
    <source>
        <strain evidence="2">ChiHecec3B27-8219</strain>
    </source>
</reference>
<dbReference type="InterPro" id="IPR037066">
    <property type="entry name" value="Plug_dom_sf"/>
</dbReference>
<sequence>MLACSPCVMAHAQAENDSVESEKVPVAFKNIDKEDLLGGVSVLDYEELTKKNFNTYSLDNMQAYINGFNGNSPWASGSYLVLVDGVPREASTVLPTDIDKITFLKSGAAVALYGSTAAKGAILITTKKGKEGPLRINGRVNYGVNTAKRYPKYLGSAEYMTLYNEARVNDGLDPLYSAQDIYNYGSGLNPYRYPNVDFYSSDYIKKAYSGVNANVDITGGGKNARFYANINYYRNSDVFKFGEGKKNYTDQLSFRGNVDLDINDWISAYVHSQVTFYSGKGTMGADYWGTAATLRPNRVAPLIPISYVAQNATGAQALLAASANIIDGKYFLAGTQLDQTNAFADFYAAGKNTYTARQFQFDVGLNMNLDRFVKGLSFQAQFAVDYATSYNTNYSNTYATFEPTWANYNGQEVITGLKQYNNDKHSGVQNVANSASKQTILFNAQFNYQTKIADLHNISAMVIANGYQVKTAGTYHKASNVNLGIEAAYNYAHRYYAQFDGAVVHSAKLAPGHRTAFSPSLTLGWKMKQEPWLRDVDAIDELTISASVSELNTDVDITDYYMYSPSYTATGPWWGWADGISVQATESLRGGNTDLTFVKRKEVSASVHASFFDHLLEVDASYWYNIMDGGIIEPKTVYPNYLSYKVEGWIQSSFIPYINYNKDRRTGFDLGLKVNKTFGEVDLSLGANMTYYTTKATRRDEKNADAYQNLTGKPLDGLWGLITDGFYKDDADIESSPTPQFGEVKPGDLKYVDQNNDGVIDTKDEVYLGKGGWYGSPYTLGINFTAKWKGFTFFALATGGFGAKAFKNSSYYWVSGDGKYSEIVRGRWTKETADTATYPRLTTQSGNHNFRNSDFWLYSTDRFDLAKIQITYDLPSSLFKNTVVRGLQVYVSGNSLLTFSGERELMEMNIGSAPQYRNFNLGVYVNL</sequence>
<feature type="domain" description="TonB-dependent receptor plug" evidence="1">
    <location>
        <begin position="53"/>
        <end position="121"/>
    </location>
</feature>
<evidence type="ECO:0000313" key="3">
    <source>
        <dbReference type="Proteomes" id="UP000824055"/>
    </source>
</evidence>
<reference evidence="2" key="2">
    <citation type="submission" date="2021-04" db="EMBL/GenBank/DDBJ databases">
        <authorList>
            <person name="Gilroy R."/>
        </authorList>
    </citation>
    <scope>NUCLEOTIDE SEQUENCE</scope>
    <source>
        <strain evidence="2">ChiHecec3B27-8219</strain>
    </source>
</reference>
<dbReference type="InterPro" id="IPR012910">
    <property type="entry name" value="Plug_dom"/>
</dbReference>
<dbReference type="EMBL" id="DXBE01000021">
    <property type="protein sequence ID" value="HIZ68698.1"/>
    <property type="molecule type" value="Genomic_DNA"/>
</dbReference>
<dbReference type="SUPFAM" id="SSF56935">
    <property type="entry name" value="Porins"/>
    <property type="match status" value="1"/>
</dbReference>
<protein>
    <submittedName>
        <fullName evidence="2">SusC/RagA family TonB-linked outer membrane protein</fullName>
    </submittedName>
</protein>
<proteinExistence type="predicted"/>
<name>A0A9D2FWG4_9BACT</name>
<dbReference type="Proteomes" id="UP000824055">
    <property type="component" value="Unassembled WGS sequence"/>
</dbReference>
<dbReference type="InterPro" id="IPR023996">
    <property type="entry name" value="TonB-dep_OMP_SusC/RagA"/>
</dbReference>
<gene>
    <name evidence="2" type="ORF">H9966_02265</name>
</gene>
<dbReference type="NCBIfam" id="TIGR04056">
    <property type="entry name" value="OMP_RagA_SusC"/>
    <property type="match status" value="1"/>
</dbReference>
<dbReference type="Pfam" id="PF07715">
    <property type="entry name" value="Plug"/>
    <property type="match status" value="1"/>
</dbReference>